<dbReference type="Proteomes" id="UP000276178">
    <property type="component" value="Unassembled WGS sequence"/>
</dbReference>
<feature type="transmembrane region" description="Helical" evidence="5">
    <location>
        <begin position="94"/>
        <end position="115"/>
    </location>
</feature>
<dbReference type="Proteomes" id="UP000317180">
    <property type="component" value="Unassembled WGS sequence"/>
</dbReference>
<keyword evidence="3 5" id="KW-1133">Transmembrane helix</keyword>
<feature type="transmembrane region" description="Helical" evidence="5">
    <location>
        <begin position="127"/>
        <end position="149"/>
    </location>
</feature>
<dbReference type="GO" id="GO:0005385">
    <property type="term" value="F:zinc ion transmembrane transporter activity"/>
    <property type="evidence" value="ECO:0007669"/>
    <property type="project" value="TreeGrafter"/>
</dbReference>
<gene>
    <name evidence="6" type="ORF">BAG01nite_13160</name>
    <name evidence="7" type="ORF">EB820_14650</name>
</gene>
<comment type="subcellular location">
    <subcellularLocation>
        <location evidence="1">Membrane</location>
        <topology evidence="1">Multi-pass membrane protein</topology>
    </subcellularLocation>
</comment>
<dbReference type="RefSeq" id="WP_007784557.1">
    <property type="nucleotide sequence ID" value="NZ_BJOD01000011.1"/>
</dbReference>
<dbReference type="PANTHER" id="PTHR11040:SF44">
    <property type="entry name" value="PROTEIN ZNTC-RELATED"/>
    <property type="match status" value="1"/>
</dbReference>
<dbReference type="EMBL" id="BJOD01000011">
    <property type="protein sequence ID" value="GED25214.1"/>
    <property type="molecule type" value="Genomic_DNA"/>
</dbReference>
<evidence type="ECO:0000313" key="7">
    <source>
        <dbReference type="EMBL" id="RNB54146.1"/>
    </source>
</evidence>
<sequence length="242" mass="25594">MMQPFFWLVLLAAALASCIGGLLLCLRAWSRKALFAMISAGAGLLLAITMLDLMPHVIQGESLRMMPFVLVGFAALFALELLGKAAGGEIGSTGVIGVLGGFLLHAFVEGVSLVASLTVDAEVGMSVLLAMLLHKIPDGVTVASLMLAATNSRKKALWGATSLGIATIVGACSFGLAERFFPPDWSSVMLAMTTGIFLYVSASHLVPYIVQARRAEYGVYFFGAVLIYIVLSAYMHANHLHA</sequence>
<dbReference type="GO" id="GO:0016020">
    <property type="term" value="C:membrane"/>
    <property type="evidence" value="ECO:0007669"/>
    <property type="project" value="UniProtKB-SubCell"/>
</dbReference>
<feature type="transmembrane region" description="Helical" evidence="5">
    <location>
        <begin position="33"/>
        <end position="51"/>
    </location>
</feature>
<feature type="transmembrane region" description="Helical" evidence="5">
    <location>
        <begin position="188"/>
        <end position="210"/>
    </location>
</feature>
<keyword evidence="2 5" id="KW-0812">Transmembrane</keyword>
<dbReference type="OrthoDB" id="2374151at2"/>
<evidence type="ECO:0000313" key="9">
    <source>
        <dbReference type="Proteomes" id="UP000317180"/>
    </source>
</evidence>
<evidence type="ECO:0000256" key="5">
    <source>
        <dbReference type="SAM" id="Phobius"/>
    </source>
</evidence>
<dbReference type="EMBL" id="RHHN01000042">
    <property type="protein sequence ID" value="RNB54146.1"/>
    <property type="molecule type" value="Genomic_DNA"/>
</dbReference>
<organism evidence="7 8">
    <name type="scientific">Brevibacillus agri</name>
    <dbReference type="NCBI Taxonomy" id="51101"/>
    <lineage>
        <taxon>Bacteria</taxon>
        <taxon>Bacillati</taxon>
        <taxon>Bacillota</taxon>
        <taxon>Bacilli</taxon>
        <taxon>Bacillales</taxon>
        <taxon>Paenibacillaceae</taxon>
        <taxon>Brevibacillus</taxon>
    </lineage>
</organism>
<feature type="transmembrane region" description="Helical" evidence="5">
    <location>
        <begin position="217"/>
        <end position="237"/>
    </location>
</feature>
<evidence type="ECO:0000256" key="3">
    <source>
        <dbReference type="ARBA" id="ARBA00022989"/>
    </source>
</evidence>
<keyword evidence="4 5" id="KW-0472">Membrane</keyword>
<evidence type="ECO:0000256" key="2">
    <source>
        <dbReference type="ARBA" id="ARBA00022692"/>
    </source>
</evidence>
<dbReference type="Pfam" id="PF02535">
    <property type="entry name" value="Zip"/>
    <property type="match status" value="1"/>
</dbReference>
<reference evidence="6 9" key="2">
    <citation type="submission" date="2019-06" db="EMBL/GenBank/DDBJ databases">
        <title>Whole genome shotgun sequence of Brevibacillus agri NBRC 15538.</title>
        <authorList>
            <person name="Hosoyama A."/>
            <person name="Uohara A."/>
            <person name="Ohji S."/>
            <person name="Ichikawa N."/>
        </authorList>
    </citation>
    <scope>NUCLEOTIDE SEQUENCE [LARGE SCALE GENOMIC DNA]</scope>
    <source>
        <strain evidence="6 9">NBRC 15538</strain>
    </source>
</reference>
<name>A0A3M8ASG8_9BACL</name>
<evidence type="ECO:0000256" key="4">
    <source>
        <dbReference type="ARBA" id="ARBA00023136"/>
    </source>
</evidence>
<dbReference type="GeneID" id="82810790"/>
<dbReference type="InterPro" id="IPR003689">
    <property type="entry name" value="ZIP"/>
</dbReference>
<dbReference type="PANTHER" id="PTHR11040">
    <property type="entry name" value="ZINC/IRON TRANSPORTER"/>
    <property type="match status" value="1"/>
</dbReference>
<accession>A0A3M8ASG8</accession>
<dbReference type="AlphaFoldDB" id="A0A3M8ASG8"/>
<feature type="transmembrane region" description="Helical" evidence="5">
    <location>
        <begin position="63"/>
        <end position="82"/>
    </location>
</feature>
<feature type="transmembrane region" description="Helical" evidence="5">
    <location>
        <begin position="156"/>
        <end position="176"/>
    </location>
</feature>
<feature type="transmembrane region" description="Helical" evidence="5">
    <location>
        <begin position="6"/>
        <end position="26"/>
    </location>
</feature>
<evidence type="ECO:0000256" key="1">
    <source>
        <dbReference type="ARBA" id="ARBA00004141"/>
    </source>
</evidence>
<protein>
    <submittedName>
        <fullName evidence="6">Divalent cation transporter</fullName>
    </submittedName>
    <submittedName>
        <fullName evidence="7">Divalent heavy-metal cations transporter</fullName>
    </submittedName>
</protein>
<reference evidence="7 8" key="1">
    <citation type="submission" date="2018-10" db="EMBL/GenBank/DDBJ databases">
        <title>Phylogenomics of Brevibacillus.</title>
        <authorList>
            <person name="Dunlap C."/>
        </authorList>
    </citation>
    <scope>NUCLEOTIDE SEQUENCE [LARGE SCALE GENOMIC DNA]</scope>
    <source>
        <strain evidence="7 8">NRRL NRS 1219</strain>
    </source>
</reference>
<keyword evidence="9" id="KW-1185">Reference proteome</keyword>
<proteinExistence type="predicted"/>
<evidence type="ECO:0000313" key="8">
    <source>
        <dbReference type="Proteomes" id="UP000276178"/>
    </source>
</evidence>
<comment type="caution">
    <text evidence="7">The sequence shown here is derived from an EMBL/GenBank/DDBJ whole genome shotgun (WGS) entry which is preliminary data.</text>
</comment>
<evidence type="ECO:0000313" key="6">
    <source>
        <dbReference type="EMBL" id="GED25214.1"/>
    </source>
</evidence>